<evidence type="ECO:0000259" key="11">
    <source>
        <dbReference type="PROSITE" id="PS50192"/>
    </source>
</evidence>
<feature type="region of interest" description="Disordered" evidence="9">
    <location>
        <begin position="1"/>
        <end position="61"/>
    </location>
</feature>
<dbReference type="Proteomes" id="UP000054350">
    <property type="component" value="Unassembled WGS sequence"/>
</dbReference>
<dbReference type="PROSITE" id="PS50192">
    <property type="entry name" value="T_SNARE"/>
    <property type="match status" value="1"/>
</dbReference>
<dbReference type="EMBL" id="GG745343">
    <property type="protein sequence ID" value="KNE63949.1"/>
    <property type="molecule type" value="Genomic_DNA"/>
</dbReference>
<dbReference type="OrthoDB" id="261831at2759"/>
<keyword evidence="6" id="KW-0333">Golgi apparatus</keyword>
<proteinExistence type="predicted"/>
<dbReference type="eggNOG" id="KOG3385">
    <property type="taxonomic scope" value="Eukaryota"/>
</dbReference>
<gene>
    <name evidence="12" type="ORF">AMAG_09012</name>
</gene>
<feature type="transmembrane region" description="Helical" evidence="10">
    <location>
        <begin position="123"/>
        <end position="142"/>
    </location>
</feature>
<sequence length="151" mass="16188">MAFPYRPVPTSAGVPPPSAPGAFSGGITSRPGARSSPSTSTSGPGGASGMSSFTMERQNDEHVDRLHEKAAMLKHLTLNLGDEIQESNRFLDQMNTTFTTTDGLLASASRRLRGLRRSGGANLWCYLTLFILAVFFVLYFFVVGGKRKGSA</sequence>
<dbReference type="InterPro" id="IPR039899">
    <property type="entry name" value="BET1_SNARE"/>
</dbReference>
<dbReference type="STRING" id="578462.A0A0L0SNI9"/>
<evidence type="ECO:0000313" key="12">
    <source>
        <dbReference type="EMBL" id="KNE63949.1"/>
    </source>
</evidence>
<keyword evidence="5 10" id="KW-1133">Transmembrane helix</keyword>
<dbReference type="OMA" id="ISIEMRS"/>
<evidence type="ECO:0000256" key="2">
    <source>
        <dbReference type="ARBA" id="ARBA00022448"/>
    </source>
</evidence>
<keyword evidence="4" id="KW-0653">Protein transport</keyword>
<dbReference type="SUPFAM" id="SSF58038">
    <property type="entry name" value="SNARE fusion complex"/>
    <property type="match status" value="1"/>
</dbReference>
<keyword evidence="13" id="KW-1185">Reference proteome</keyword>
<evidence type="ECO:0000256" key="8">
    <source>
        <dbReference type="ARBA" id="ARBA00046280"/>
    </source>
</evidence>
<organism evidence="12 13">
    <name type="scientific">Allomyces macrogynus (strain ATCC 38327)</name>
    <name type="common">Allomyces javanicus var. macrogynus</name>
    <dbReference type="NCBI Taxonomy" id="578462"/>
    <lineage>
        <taxon>Eukaryota</taxon>
        <taxon>Fungi</taxon>
        <taxon>Fungi incertae sedis</taxon>
        <taxon>Blastocladiomycota</taxon>
        <taxon>Blastocladiomycetes</taxon>
        <taxon>Blastocladiales</taxon>
        <taxon>Blastocladiaceae</taxon>
        <taxon>Allomyces</taxon>
    </lineage>
</organism>
<keyword evidence="2" id="KW-0813">Transport</keyword>
<accession>A0A0L0SNI9</accession>
<protein>
    <recommendedName>
        <fullName evidence="11">t-SNARE coiled-coil homology domain-containing protein</fullName>
    </recommendedName>
</protein>
<reference evidence="12 13" key="1">
    <citation type="submission" date="2009-11" db="EMBL/GenBank/DDBJ databases">
        <title>Annotation of Allomyces macrogynus ATCC 38327.</title>
        <authorList>
            <consortium name="The Broad Institute Genome Sequencing Platform"/>
            <person name="Russ C."/>
            <person name="Cuomo C."/>
            <person name="Burger G."/>
            <person name="Gray M.W."/>
            <person name="Holland P.W.H."/>
            <person name="King N."/>
            <person name="Lang F.B.F."/>
            <person name="Roger A.J."/>
            <person name="Ruiz-Trillo I."/>
            <person name="Young S.K."/>
            <person name="Zeng Q."/>
            <person name="Gargeya S."/>
            <person name="Fitzgerald M."/>
            <person name="Haas B."/>
            <person name="Abouelleil A."/>
            <person name="Alvarado L."/>
            <person name="Arachchi H.M."/>
            <person name="Berlin A."/>
            <person name="Chapman S.B."/>
            <person name="Gearin G."/>
            <person name="Goldberg J."/>
            <person name="Griggs A."/>
            <person name="Gujja S."/>
            <person name="Hansen M."/>
            <person name="Heiman D."/>
            <person name="Howarth C."/>
            <person name="Larimer J."/>
            <person name="Lui A."/>
            <person name="MacDonald P.J.P."/>
            <person name="McCowen C."/>
            <person name="Montmayeur A."/>
            <person name="Murphy C."/>
            <person name="Neiman D."/>
            <person name="Pearson M."/>
            <person name="Priest M."/>
            <person name="Roberts A."/>
            <person name="Saif S."/>
            <person name="Shea T."/>
            <person name="Sisk P."/>
            <person name="Stolte C."/>
            <person name="Sykes S."/>
            <person name="Wortman J."/>
            <person name="Nusbaum C."/>
            <person name="Birren B."/>
        </authorList>
    </citation>
    <scope>NUCLEOTIDE SEQUENCE [LARGE SCALE GENOMIC DNA]</scope>
    <source>
        <strain evidence="12 13">ATCC 38327</strain>
    </source>
</reference>
<dbReference type="InterPro" id="IPR000727">
    <property type="entry name" value="T_SNARE_dom"/>
</dbReference>
<evidence type="ECO:0000256" key="7">
    <source>
        <dbReference type="ARBA" id="ARBA00023136"/>
    </source>
</evidence>
<comment type="subcellular location">
    <subcellularLocation>
        <location evidence="8">Endomembrane system</location>
        <topology evidence="8">Single-pass type IV membrane protein</topology>
    </subcellularLocation>
    <subcellularLocation>
        <location evidence="1">Golgi apparatus membrane</location>
    </subcellularLocation>
</comment>
<evidence type="ECO:0000256" key="9">
    <source>
        <dbReference type="SAM" id="MobiDB-lite"/>
    </source>
</evidence>
<dbReference type="CDD" id="cd15853">
    <property type="entry name" value="SNARE_Bet1"/>
    <property type="match status" value="1"/>
</dbReference>
<evidence type="ECO:0000256" key="10">
    <source>
        <dbReference type="SAM" id="Phobius"/>
    </source>
</evidence>
<evidence type="ECO:0000256" key="4">
    <source>
        <dbReference type="ARBA" id="ARBA00022927"/>
    </source>
</evidence>
<reference evidence="13" key="2">
    <citation type="submission" date="2009-11" db="EMBL/GenBank/DDBJ databases">
        <title>The Genome Sequence of Allomyces macrogynus strain ATCC 38327.</title>
        <authorList>
            <consortium name="The Broad Institute Genome Sequencing Platform"/>
            <person name="Russ C."/>
            <person name="Cuomo C."/>
            <person name="Shea T."/>
            <person name="Young S.K."/>
            <person name="Zeng Q."/>
            <person name="Koehrsen M."/>
            <person name="Haas B."/>
            <person name="Borodovsky M."/>
            <person name="Guigo R."/>
            <person name="Alvarado L."/>
            <person name="Berlin A."/>
            <person name="Borenstein D."/>
            <person name="Chen Z."/>
            <person name="Engels R."/>
            <person name="Freedman E."/>
            <person name="Gellesch M."/>
            <person name="Goldberg J."/>
            <person name="Griggs A."/>
            <person name="Gujja S."/>
            <person name="Heiman D."/>
            <person name="Hepburn T."/>
            <person name="Howarth C."/>
            <person name="Jen D."/>
            <person name="Larson L."/>
            <person name="Lewis B."/>
            <person name="Mehta T."/>
            <person name="Park D."/>
            <person name="Pearson M."/>
            <person name="Roberts A."/>
            <person name="Saif S."/>
            <person name="Shenoy N."/>
            <person name="Sisk P."/>
            <person name="Stolte C."/>
            <person name="Sykes S."/>
            <person name="Walk T."/>
            <person name="White J."/>
            <person name="Yandava C."/>
            <person name="Burger G."/>
            <person name="Gray M.W."/>
            <person name="Holland P.W.H."/>
            <person name="King N."/>
            <person name="Lang F.B.F."/>
            <person name="Roger A.J."/>
            <person name="Ruiz-Trillo I."/>
            <person name="Lander E."/>
            <person name="Nusbaum C."/>
        </authorList>
    </citation>
    <scope>NUCLEOTIDE SEQUENCE [LARGE SCALE GENOMIC DNA]</scope>
    <source>
        <strain evidence="13">ATCC 38327</strain>
    </source>
</reference>
<feature type="compositionally biased region" description="Low complexity" evidence="9">
    <location>
        <begin position="20"/>
        <end position="42"/>
    </location>
</feature>
<dbReference type="AlphaFoldDB" id="A0A0L0SNI9"/>
<dbReference type="SMART" id="SM00397">
    <property type="entry name" value="t_SNARE"/>
    <property type="match status" value="1"/>
</dbReference>
<evidence type="ECO:0000256" key="6">
    <source>
        <dbReference type="ARBA" id="ARBA00023034"/>
    </source>
</evidence>
<dbReference type="PANTHER" id="PTHR12791">
    <property type="entry name" value="GOLGI SNARE BET1-RELATED"/>
    <property type="match status" value="1"/>
</dbReference>
<keyword evidence="3 10" id="KW-0812">Transmembrane</keyword>
<dbReference type="GO" id="GO:0000139">
    <property type="term" value="C:Golgi membrane"/>
    <property type="evidence" value="ECO:0007669"/>
    <property type="project" value="UniProtKB-SubCell"/>
</dbReference>
<evidence type="ECO:0000256" key="1">
    <source>
        <dbReference type="ARBA" id="ARBA00004394"/>
    </source>
</evidence>
<keyword evidence="7 10" id="KW-0472">Membrane</keyword>
<dbReference type="GO" id="GO:0015031">
    <property type="term" value="P:protein transport"/>
    <property type="evidence" value="ECO:0007669"/>
    <property type="project" value="UniProtKB-KW"/>
</dbReference>
<dbReference type="Gene3D" id="1.20.5.110">
    <property type="match status" value="1"/>
</dbReference>
<evidence type="ECO:0000313" key="13">
    <source>
        <dbReference type="Proteomes" id="UP000054350"/>
    </source>
</evidence>
<evidence type="ECO:0000256" key="3">
    <source>
        <dbReference type="ARBA" id="ARBA00022692"/>
    </source>
</evidence>
<dbReference type="VEuPathDB" id="FungiDB:AMAG_09012"/>
<feature type="domain" description="T-SNARE coiled-coil homology" evidence="11">
    <location>
        <begin position="53"/>
        <end position="115"/>
    </location>
</feature>
<evidence type="ECO:0000256" key="5">
    <source>
        <dbReference type="ARBA" id="ARBA00022989"/>
    </source>
</evidence>
<name>A0A0L0SNI9_ALLM3</name>